<dbReference type="Proteomes" id="UP000499080">
    <property type="component" value="Unassembled WGS sequence"/>
</dbReference>
<dbReference type="GO" id="GO:0006631">
    <property type="term" value="P:fatty acid metabolic process"/>
    <property type="evidence" value="ECO:0007669"/>
    <property type="project" value="TreeGrafter"/>
</dbReference>
<evidence type="ECO:0000313" key="10">
    <source>
        <dbReference type="EMBL" id="GBL96165.1"/>
    </source>
</evidence>
<gene>
    <name evidence="10" type="primary">acsf2_3</name>
    <name evidence="10" type="ORF">AVEN_118719_1</name>
</gene>
<dbReference type="AlphaFoldDB" id="A0A4Y2BXG2"/>
<dbReference type="InterPro" id="IPR045851">
    <property type="entry name" value="AMP-bd_C_sf"/>
</dbReference>
<accession>A0A4Y2BXG2</accession>
<dbReference type="EC" id="6.2.1.2" evidence="4"/>
<dbReference type="FunFam" id="3.30.300.30:FF:000008">
    <property type="entry name" value="2,3-dihydroxybenzoate-AMP ligase"/>
    <property type="match status" value="1"/>
</dbReference>
<dbReference type="PANTHER" id="PTHR43201:SF5">
    <property type="entry name" value="MEDIUM-CHAIN ACYL-COA LIGASE ACSF2, MITOCHONDRIAL"/>
    <property type="match status" value="1"/>
</dbReference>
<dbReference type="EMBL" id="BGPR01000118">
    <property type="protein sequence ID" value="GBL96165.1"/>
    <property type="molecule type" value="Genomic_DNA"/>
</dbReference>
<evidence type="ECO:0000256" key="7">
    <source>
        <dbReference type="ARBA" id="ARBA00048277"/>
    </source>
</evidence>
<keyword evidence="11" id="KW-1185">Reference proteome</keyword>
<reference evidence="10 11" key="1">
    <citation type="journal article" date="2019" name="Sci. Rep.">
        <title>Orb-weaving spider Araneus ventricosus genome elucidates the spidroin gene catalogue.</title>
        <authorList>
            <person name="Kono N."/>
            <person name="Nakamura H."/>
            <person name="Ohtoshi R."/>
            <person name="Moran D.A.P."/>
            <person name="Shinohara A."/>
            <person name="Yoshida Y."/>
            <person name="Fujiwara M."/>
            <person name="Mori M."/>
            <person name="Tomita M."/>
            <person name="Arakawa K."/>
        </authorList>
    </citation>
    <scope>NUCLEOTIDE SEQUENCE [LARGE SCALE GENOMIC DNA]</scope>
</reference>
<comment type="function">
    <text evidence="3">Acyl-CoA synthases catalyze the initial reaction in fatty acid metabolism, by forming a thioester with CoA. Has some preference toward medium-chain substrates. Plays a role in adipocyte differentiation.</text>
</comment>
<sequence>MSGVKRKRNILNVKQKLEILQKLDNGESASTDVEDVLNEGNTISHSAALQFVETLLDYMGQRGFDYGDITEVRKICVDIRQEMNKQQKQRRIKDFLKQFLSYLQDKLKESYTFKSGDIQLSTSTLSQILDETAHSYGDAIAFISDHQAITKNFTDFRYEVDRLASGFVSLGLKKGDRIGLCSPNCYEWPLTQFAAAKAGLILVTINPAYQSSELEYCLKKVGCKALVTWDTFKTQNFYDILCGLIPELPNSPPNDLKNSNFPDLKTIMMISKDRKTGILNFNDVMQSGNKESDRTLSEIEKSIQFDDPVNIQYTSGTTGLPKGVVLSHHNIVNNCVVIGRRFGYHLQKPIICCQVPLFHCFGCVFGSLASVLFHGTSVLPSLGFNVVESLKSVEKNRCTVIYGTPTMHVDGIHNFKSQKYDISSLKQAIVGGSPATESLIEELKEVFGLSCINIAYGSTENSPGVAVTGIDDDFEKAVKGILKPAEYIELKIVDRKGRLVPINVEGELCVRGHNLFLGYWQDPEKTAEVVEKTNWYHTGDLTVMDEDGYIRIVGRIKDMIIRGGENIYPMEIENFLNTHPAILEVNVVGVPDKRMGEEVCAWISVKKDTNLTEEDVRKYCKGKISHFKIPRYIMFVDDFPKTTSGKIKKYEMVRISTEKLKL</sequence>
<dbReference type="PANTHER" id="PTHR43201">
    <property type="entry name" value="ACYL-COA SYNTHETASE"/>
    <property type="match status" value="1"/>
</dbReference>
<comment type="caution">
    <text evidence="10">The sequence shown here is derived from an EMBL/GenBank/DDBJ whole genome shotgun (WGS) entry which is preliminary data.</text>
</comment>
<dbReference type="FunFam" id="3.40.50.12780:FF:000003">
    <property type="entry name" value="Long-chain-fatty-acid--CoA ligase FadD"/>
    <property type="match status" value="1"/>
</dbReference>
<evidence type="ECO:0000259" key="8">
    <source>
        <dbReference type="Pfam" id="PF00501"/>
    </source>
</evidence>
<dbReference type="OrthoDB" id="10253115at2759"/>
<comment type="catalytic activity">
    <reaction evidence="7">
        <text>a medium-chain fatty acid + ATP + CoA = a medium-chain fatty acyl-CoA + AMP + diphosphate</text>
        <dbReference type="Rhea" id="RHEA:48340"/>
        <dbReference type="ChEBI" id="CHEBI:30616"/>
        <dbReference type="ChEBI" id="CHEBI:33019"/>
        <dbReference type="ChEBI" id="CHEBI:57287"/>
        <dbReference type="ChEBI" id="CHEBI:59558"/>
        <dbReference type="ChEBI" id="CHEBI:90546"/>
        <dbReference type="ChEBI" id="CHEBI:456215"/>
        <dbReference type="EC" id="6.2.1.2"/>
    </reaction>
</comment>
<dbReference type="InterPro" id="IPR020845">
    <property type="entry name" value="AMP-binding_CS"/>
</dbReference>
<evidence type="ECO:0000256" key="2">
    <source>
        <dbReference type="ARBA" id="ARBA00022598"/>
    </source>
</evidence>
<evidence type="ECO:0000256" key="1">
    <source>
        <dbReference type="ARBA" id="ARBA00006432"/>
    </source>
</evidence>
<dbReference type="SUPFAM" id="SSF56801">
    <property type="entry name" value="Acetyl-CoA synthetase-like"/>
    <property type="match status" value="1"/>
</dbReference>
<evidence type="ECO:0000256" key="5">
    <source>
        <dbReference type="ARBA" id="ARBA00039638"/>
    </source>
</evidence>
<comment type="catalytic activity">
    <reaction evidence="6">
        <text>octanoate + ATP + CoA = octanoyl-CoA + AMP + diphosphate</text>
        <dbReference type="Rhea" id="RHEA:33631"/>
        <dbReference type="ChEBI" id="CHEBI:25646"/>
        <dbReference type="ChEBI" id="CHEBI:30616"/>
        <dbReference type="ChEBI" id="CHEBI:33019"/>
        <dbReference type="ChEBI" id="CHEBI:57287"/>
        <dbReference type="ChEBI" id="CHEBI:57386"/>
        <dbReference type="ChEBI" id="CHEBI:456215"/>
    </reaction>
</comment>
<evidence type="ECO:0000256" key="6">
    <source>
        <dbReference type="ARBA" id="ARBA00047319"/>
    </source>
</evidence>
<evidence type="ECO:0000259" key="9">
    <source>
        <dbReference type="Pfam" id="PF13193"/>
    </source>
</evidence>
<keyword evidence="2" id="KW-0436">Ligase</keyword>
<dbReference type="Pfam" id="PF13193">
    <property type="entry name" value="AMP-binding_C"/>
    <property type="match status" value="1"/>
</dbReference>
<dbReference type="InterPro" id="IPR042099">
    <property type="entry name" value="ANL_N_sf"/>
</dbReference>
<evidence type="ECO:0000256" key="3">
    <source>
        <dbReference type="ARBA" id="ARBA00037247"/>
    </source>
</evidence>
<dbReference type="Gene3D" id="3.40.50.12780">
    <property type="entry name" value="N-terminal domain of ligase-like"/>
    <property type="match status" value="1"/>
</dbReference>
<dbReference type="PROSITE" id="PS00455">
    <property type="entry name" value="AMP_BINDING"/>
    <property type="match status" value="1"/>
</dbReference>
<dbReference type="Gene3D" id="3.30.300.30">
    <property type="match status" value="1"/>
</dbReference>
<feature type="domain" description="AMP-binding enzyme C-terminal" evidence="9">
    <location>
        <begin position="571"/>
        <end position="646"/>
    </location>
</feature>
<name>A0A4Y2BXG2_ARAVE</name>
<evidence type="ECO:0000256" key="4">
    <source>
        <dbReference type="ARBA" id="ARBA00039009"/>
    </source>
</evidence>
<dbReference type="InterPro" id="IPR000873">
    <property type="entry name" value="AMP-dep_synth/lig_dom"/>
</dbReference>
<dbReference type="InterPro" id="IPR025110">
    <property type="entry name" value="AMP-bd_C"/>
</dbReference>
<comment type="similarity">
    <text evidence="1">Belongs to the ATP-dependent AMP-binding enzyme family.</text>
</comment>
<feature type="domain" description="AMP-dependent synthetase/ligase" evidence="8">
    <location>
        <begin position="130"/>
        <end position="520"/>
    </location>
</feature>
<dbReference type="Pfam" id="PF00501">
    <property type="entry name" value="AMP-binding"/>
    <property type="match status" value="1"/>
</dbReference>
<protein>
    <recommendedName>
        <fullName evidence="5">Medium-chain acyl-CoA ligase ACSF2, mitochondrial</fullName>
        <ecNumber evidence="4">6.2.1.2</ecNumber>
    </recommendedName>
</protein>
<organism evidence="10 11">
    <name type="scientific">Araneus ventricosus</name>
    <name type="common">Orbweaver spider</name>
    <name type="synonym">Epeira ventricosa</name>
    <dbReference type="NCBI Taxonomy" id="182803"/>
    <lineage>
        <taxon>Eukaryota</taxon>
        <taxon>Metazoa</taxon>
        <taxon>Ecdysozoa</taxon>
        <taxon>Arthropoda</taxon>
        <taxon>Chelicerata</taxon>
        <taxon>Arachnida</taxon>
        <taxon>Araneae</taxon>
        <taxon>Araneomorphae</taxon>
        <taxon>Entelegynae</taxon>
        <taxon>Araneoidea</taxon>
        <taxon>Araneidae</taxon>
        <taxon>Araneus</taxon>
    </lineage>
</organism>
<evidence type="ECO:0000313" key="11">
    <source>
        <dbReference type="Proteomes" id="UP000499080"/>
    </source>
</evidence>
<proteinExistence type="inferred from homology"/>
<dbReference type="GO" id="GO:0031956">
    <property type="term" value="F:medium-chain fatty acid-CoA ligase activity"/>
    <property type="evidence" value="ECO:0007669"/>
    <property type="project" value="UniProtKB-EC"/>
</dbReference>